<feature type="domain" description="Beta-lactamase-related" evidence="1">
    <location>
        <begin position="41"/>
        <end position="308"/>
    </location>
</feature>
<dbReference type="Pfam" id="PF00144">
    <property type="entry name" value="Beta-lactamase"/>
    <property type="match status" value="1"/>
</dbReference>
<dbReference type="PANTHER" id="PTHR43283:SF7">
    <property type="entry name" value="BETA-LACTAMASE-RELATED DOMAIN-CONTAINING PROTEIN"/>
    <property type="match status" value="1"/>
</dbReference>
<evidence type="ECO:0000313" key="3">
    <source>
        <dbReference type="Proteomes" id="UP001501074"/>
    </source>
</evidence>
<gene>
    <name evidence="2" type="ORF">GCM10022223_67360</name>
</gene>
<comment type="caution">
    <text evidence="2">The sequence shown here is derived from an EMBL/GenBank/DDBJ whole genome shotgun (WGS) entry which is preliminary data.</text>
</comment>
<sequence length="480" mass="51101">MTTAQSVPLPRSTPSEKGVSASGIAAFLDAVATRDGVEPHSLIVVKAGSVVAEGWWAPYTPQRPHLIYSVSKSFTSTALGFAVAEGLVDLDAPVLSYFPELDADVKNERSRSMKVRHIAAMASGHQEETLGAAELDETGNIVRGFLRIPPDEEPGSIFAYNQPCTLALAQIIQRTSGSGLLDYLRPRLFAPLGVADSLGWITDGQGREIGYSGLHVPTEVLAKVGQLYLQNGVWEGKQLLPAAWIDEATRSHVDTPDEGHPDWVLGYGFQFWRSQHGYRADGAFGQFILVLPEADAVVAITSQSPQMQSLLSAAWEYLVPALTAGGSTADDEALAGRLTGLTLPVVTERGVPEFAATSFEPVDVAQVSSIYPVTGASEARAVTEVEIREGGPTGWEIVIGDGGTDVIASLAESGWVTTGHVATQSTPGKDHDGLRIDVVFLETPHGLVLELDPAGKKFGAVWETEPLHLPPLAELRSPTS</sequence>
<proteinExistence type="predicted"/>
<organism evidence="2 3">
    <name type="scientific">Kineosporia mesophila</name>
    <dbReference type="NCBI Taxonomy" id="566012"/>
    <lineage>
        <taxon>Bacteria</taxon>
        <taxon>Bacillati</taxon>
        <taxon>Actinomycetota</taxon>
        <taxon>Actinomycetes</taxon>
        <taxon>Kineosporiales</taxon>
        <taxon>Kineosporiaceae</taxon>
        <taxon>Kineosporia</taxon>
    </lineage>
</organism>
<dbReference type="EMBL" id="BAAAZO010000012">
    <property type="protein sequence ID" value="GAA3638843.1"/>
    <property type="molecule type" value="Genomic_DNA"/>
</dbReference>
<evidence type="ECO:0000259" key="1">
    <source>
        <dbReference type="Pfam" id="PF00144"/>
    </source>
</evidence>
<name>A0ABP7ARC6_9ACTN</name>
<dbReference type="InterPro" id="IPR050789">
    <property type="entry name" value="Diverse_Enzym_Activities"/>
</dbReference>
<accession>A0ABP7ARC6</accession>
<dbReference type="InterPro" id="IPR001466">
    <property type="entry name" value="Beta-lactam-related"/>
</dbReference>
<dbReference type="Gene3D" id="3.40.710.10">
    <property type="entry name" value="DD-peptidase/beta-lactamase superfamily"/>
    <property type="match status" value="1"/>
</dbReference>
<protein>
    <recommendedName>
        <fullName evidence="1">Beta-lactamase-related domain-containing protein</fullName>
    </recommendedName>
</protein>
<dbReference type="SUPFAM" id="SSF56601">
    <property type="entry name" value="beta-lactamase/transpeptidase-like"/>
    <property type="match status" value="1"/>
</dbReference>
<dbReference type="Proteomes" id="UP001501074">
    <property type="component" value="Unassembled WGS sequence"/>
</dbReference>
<dbReference type="InterPro" id="IPR012338">
    <property type="entry name" value="Beta-lactam/transpept-like"/>
</dbReference>
<dbReference type="PANTHER" id="PTHR43283">
    <property type="entry name" value="BETA-LACTAMASE-RELATED"/>
    <property type="match status" value="1"/>
</dbReference>
<keyword evidence="3" id="KW-1185">Reference proteome</keyword>
<evidence type="ECO:0000313" key="2">
    <source>
        <dbReference type="EMBL" id="GAA3638843.1"/>
    </source>
</evidence>
<dbReference type="RefSeq" id="WP_345718904.1">
    <property type="nucleotide sequence ID" value="NZ_BAAAZO010000012.1"/>
</dbReference>
<reference evidence="3" key="1">
    <citation type="journal article" date="2019" name="Int. J. Syst. Evol. Microbiol.">
        <title>The Global Catalogue of Microorganisms (GCM) 10K type strain sequencing project: providing services to taxonomists for standard genome sequencing and annotation.</title>
        <authorList>
            <consortium name="The Broad Institute Genomics Platform"/>
            <consortium name="The Broad Institute Genome Sequencing Center for Infectious Disease"/>
            <person name="Wu L."/>
            <person name="Ma J."/>
        </authorList>
    </citation>
    <scope>NUCLEOTIDE SEQUENCE [LARGE SCALE GENOMIC DNA]</scope>
    <source>
        <strain evidence="3">JCM 16902</strain>
    </source>
</reference>